<dbReference type="OrthoDB" id="5295180at2"/>
<keyword evidence="1" id="KW-1133">Transmembrane helix</keyword>
<feature type="transmembrane region" description="Helical" evidence="1">
    <location>
        <begin position="15"/>
        <end position="37"/>
    </location>
</feature>
<evidence type="ECO:0000313" key="3">
    <source>
        <dbReference type="Proteomes" id="UP000184497"/>
    </source>
</evidence>
<accession>A0A1M6SE21</accession>
<gene>
    <name evidence="2" type="ORF">SAMN05216369_2005</name>
</gene>
<keyword evidence="1" id="KW-0472">Membrane</keyword>
<dbReference type="EMBL" id="FRAQ01000001">
    <property type="protein sequence ID" value="SHK42946.1"/>
    <property type="molecule type" value="Genomic_DNA"/>
</dbReference>
<protein>
    <recommendedName>
        <fullName evidence="4">Nitrogen fixation protein FixH</fullName>
    </recommendedName>
</protein>
<reference evidence="3" key="1">
    <citation type="submission" date="2016-11" db="EMBL/GenBank/DDBJ databases">
        <authorList>
            <person name="Varghese N."/>
            <person name="Submissions S."/>
        </authorList>
    </citation>
    <scope>NUCLEOTIDE SEQUENCE [LARGE SCALE GENOMIC DNA]</scope>
    <source>
        <strain evidence="3">CGMCC 1.10835</strain>
    </source>
</reference>
<dbReference type="Proteomes" id="UP000184497">
    <property type="component" value="Unassembled WGS sequence"/>
</dbReference>
<organism evidence="2 3">
    <name type="scientific">Marinobacter antarcticus</name>
    <dbReference type="NCBI Taxonomy" id="564117"/>
    <lineage>
        <taxon>Bacteria</taxon>
        <taxon>Pseudomonadati</taxon>
        <taxon>Pseudomonadota</taxon>
        <taxon>Gammaproteobacteria</taxon>
        <taxon>Pseudomonadales</taxon>
        <taxon>Marinobacteraceae</taxon>
        <taxon>Marinobacter</taxon>
    </lineage>
</organism>
<proteinExistence type="predicted"/>
<evidence type="ECO:0000313" key="2">
    <source>
        <dbReference type="EMBL" id="SHK42946.1"/>
    </source>
</evidence>
<dbReference type="InterPro" id="IPR008620">
    <property type="entry name" value="FixH"/>
</dbReference>
<evidence type="ECO:0008006" key="4">
    <source>
        <dbReference type="Google" id="ProtNLM"/>
    </source>
</evidence>
<keyword evidence="3" id="KW-1185">Reference proteome</keyword>
<sequence length="171" mass="19403">MNQEVPVAPWYRQPWFWFLTIAPLSAITFCMVMLVVASNMKDTMVTDDYSKEGRGINLEIARDQAAKEMGLSADMAFEDRSIMLNVNTQQGPADFPYLVLNLFHPTLAQRDRTIQFRSDGNGHYTGTMMHDIDGRWYYDLRGPDNQWRLKGEALLPAKGKLHMGPDGSAQG</sequence>
<evidence type="ECO:0000256" key="1">
    <source>
        <dbReference type="SAM" id="Phobius"/>
    </source>
</evidence>
<name>A0A1M6SE21_9GAMM</name>
<keyword evidence="1" id="KW-0812">Transmembrane</keyword>
<dbReference type="Pfam" id="PF05751">
    <property type="entry name" value="FixH"/>
    <property type="match status" value="1"/>
</dbReference>
<dbReference type="RefSeq" id="WP_072796969.1">
    <property type="nucleotide sequence ID" value="NZ_FRAQ01000001.1"/>
</dbReference>
<dbReference type="AlphaFoldDB" id="A0A1M6SE21"/>
<dbReference type="STRING" id="564117.SAMN05216369_2005"/>